<dbReference type="GO" id="GO:0003984">
    <property type="term" value="F:acetolactate synthase activity"/>
    <property type="evidence" value="ECO:0007669"/>
    <property type="project" value="TreeGrafter"/>
</dbReference>
<dbReference type="GO" id="GO:0000287">
    <property type="term" value="F:magnesium ion binding"/>
    <property type="evidence" value="ECO:0007669"/>
    <property type="project" value="InterPro"/>
</dbReference>
<dbReference type="AlphaFoldDB" id="A0A939LXF5"/>
<dbReference type="Gene3D" id="3.40.50.970">
    <property type="match status" value="2"/>
</dbReference>
<feature type="domain" description="Thiamine pyrophosphate enzyme central" evidence="4">
    <location>
        <begin position="197"/>
        <end position="323"/>
    </location>
</feature>
<sequence length="568" mass="60712">MAEHINGAELLVRSLKRLGVTEAFNIAGLGLLPLAEAFYRNRDGIRYISALNETNLALIANGYARAKRSAAFVNVYHASGTALAMMGVTTAWAEQVPMVFTSTTSSRKLSGTDQYAAVPRAITEMSEQFTKWSCEVPSAARIPELVARAFQVANTPPYGPVHLAFPMDVWLEQTEDTSGGVAPSELLAAPTASAEAVDRLAQLLREAERPVIVAGGEVERYCGVPNLVRLAELTGVCVASEDKISDLGFPTTHGQFIGKLAMNRRTIAGADLVVLAGVELTESGLTDPIDFGGATTVTLTPDPLALNRQVRSDVAILGMPASTFGAVAELFEALPLAPERLRERLANARTLHARREAHSEQLRSIRFDAPELAISRIATEVAEAMPENAIIINHCASGEPFVEELVPISNTGTYFGISSKASAQGWAGPAAIGVQLARPEQRVVCLLGDGGFMFTSTAIYAAAQFGIPVVYVILNNGGWRDIGALARVTGSPLVDAEADFGWEFLNPGIEHADFARSLGLDAVRVETAAALRTALEEAFASDRPMLVEVMNSREDAEEFSRVFTQADA</sequence>
<keyword evidence="2 3" id="KW-0786">Thiamine pyrophosphate</keyword>
<proteinExistence type="inferred from homology"/>
<keyword evidence="8" id="KW-1185">Reference proteome</keyword>
<dbReference type="InterPro" id="IPR045229">
    <property type="entry name" value="TPP_enz"/>
</dbReference>
<name>A0A939LXF5_9MICO</name>
<dbReference type="PROSITE" id="PS00187">
    <property type="entry name" value="TPP_ENZYMES"/>
    <property type="match status" value="1"/>
</dbReference>
<evidence type="ECO:0000313" key="7">
    <source>
        <dbReference type="EMBL" id="MBO1806554.1"/>
    </source>
</evidence>
<dbReference type="InterPro" id="IPR029061">
    <property type="entry name" value="THDP-binding"/>
</dbReference>
<dbReference type="InterPro" id="IPR012001">
    <property type="entry name" value="Thiamin_PyroP_enz_TPP-bd_dom"/>
</dbReference>
<protein>
    <submittedName>
        <fullName evidence="7">Thiamine pyrophosphate-binding protein</fullName>
    </submittedName>
</protein>
<feature type="domain" description="Thiamine pyrophosphate enzyme TPP-binding" evidence="5">
    <location>
        <begin position="405"/>
        <end position="549"/>
    </location>
</feature>
<dbReference type="CDD" id="cd07035">
    <property type="entry name" value="TPP_PYR_POX_like"/>
    <property type="match status" value="1"/>
</dbReference>
<organism evidence="7 8">
    <name type="scientific">Leucobacter ruminantium</name>
    <dbReference type="NCBI Taxonomy" id="1289170"/>
    <lineage>
        <taxon>Bacteria</taxon>
        <taxon>Bacillati</taxon>
        <taxon>Actinomycetota</taxon>
        <taxon>Actinomycetes</taxon>
        <taxon>Micrococcales</taxon>
        <taxon>Microbacteriaceae</taxon>
        <taxon>Leucobacter</taxon>
    </lineage>
</organism>
<accession>A0A939LXF5</accession>
<comment type="similarity">
    <text evidence="1 3">Belongs to the TPP enzyme family.</text>
</comment>
<evidence type="ECO:0000259" key="5">
    <source>
        <dbReference type="Pfam" id="PF02775"/>
    </source>
</evidence>
<dbReference type="RefSeq" id="WP_208047005.1">
    <property type="nucleotide sequence ID" value="NZ_JAGDYL010000040.1"/>
</dbReference>
<evidence type="ECO:0000313" key="8">
    <source>
        <dbReference type="Proteomes" id="UP000664398"/>
    </source>
</evidence>
<dbReference type="Proteomes" id="UP000664398">
    <property type="component" value="Unassembled WGS sequence"/>
</dbReference>
<dbReference type="InterPro" id="IPR000399">
    <property type="entry name" value="TPP-bd_CS"/>
</dbReference>
<comment type="caution">
    <text evidence="7">The sequence shown here is derived from an EMBL/GenBank/DDBJ whole genome shotgun (WGS) entry which is preliminary data.</text>
</comment>
<dbReference type="InterPro" id="IPR012000">
    <property type="entry name" value="Thiamin_PyroP_enz_cen_dom"/>
</dbReference>
<dbReference type="InterPro" id="IPR011766">
    <property type="entry name" value="TPP_enzyme_TPP-bd"/>
</dbReference>
<evidence type="ECO:0000259" key="6">
    <source>
        <dbReference type="Pfam" id="PF02776"/>
    </source>
</evidence>
<reference evidence="7" key="1">
    <citation type="submission" date="2021-03" db="EMBL/GenBank/DDBJ databases">
        <title>Leucobacter chromiisoli sp. nov., isolated from chromium-containing soil of chemical plant.</title>
        <authorList>
            <person name="Xu Z."/>
        </authorList>
    </citation>
    <scope>NUCLEOTIDE SEQUENCE</scope>
    <source>
        <strain evidence="7">A2</strain>
    </source>
</reference>
<dbReference type="Pfam" id="PF02776">
    <property type="entry name" value="TPP_enzyme_N"/>
    <property type="match status" value="1"/>
</dbReference>
<dbReference type="EMBL" id="JAGDYL010000040">
    <property type="protein sequence ID" value="MBO1806554.1"/>
    <property type="molecule type" value="Genomic_DNA"/>
</dbReference>
<dbReference type="InterPro" id="IPR029035">
    <property type="entry name" value="DHS-like_NAD/FAD-binding_dom"/>
</dbReference>
<dbReference type="GO" id="GO:0030976">
    <property type="term" value="F:thiamine pyrophosphate binding"/>
    <property type="evidence" value="ECO:0007669"/>
    <property type="project" value="InterPro"/>
</dbReference>
<evidence type="ECO:0000259" key="4">
    <source>
        <dbReference type="Pfam" id="PF00205"/>
    </source>
</evidence>
<dbReference type="PANTHER" id="PTHR18968">
    <property type="entry name" value="THIAMINE PYROPHOSPHATE ENZYMES"/>
    <property type="match status" value="1"/>
</dbReference>
<evidence type="ECO:0000256" key="3">
    <source>
        <dbReference type="RuleBase" id="RU362132"/>
    </source>
</evidence>
<dbReference type="Gene3D" id="3.40.50.1220">
    <property type="entry name" value="TPP-binding domain"/>
    <property type="match status" value="1"/>
</dbReference>
<feature type="domain" description="Thiamine pyrophosphate enzyme N-terminal TPP-binding" evidence="6">
    <location>
        <begin position="6"/>
        <end position="112"/>
    </location>
</feature>
<dbReference type="Pfam" id="PF02775">
    <property type="entry name" value="TPP_enzyme_C"/>
    <property type="match status" value="1"/>
</dbReference>
<evidence type="ECO:0000256" key="1">
    <source>
        <dbReference type="ARBA" id="ARBA00007812"/>
    </source>
</evidence>
<dbReference type="SUPFAM" id="SSF52467">
    <property type="entry name" value="DHS-like NAD/FAD-binding domain"/>
    <property type="match status" value="1"/>
</dbReference>
<dbReference type="GO" id="GO:0050660">
    <property type="term" value="F:flavin adenine dinucleotide binding"/>
    <property type="evidence" value="ECO:0007669"/>
    <property type="project" value="TreeGrafter"/>
</dbReference>
<dbReference type="Pfam" id="PF00205">
    <property type="entry name" value="TPP_enzyme_M"/>
    <property type="match status" value="1"/>
</dbReference>
<gene>
    <name evidence="7" type="ORF">J4H91_14710</name>
</gene>
<dbReference type="SUPFAM" id="SSF52518">
    <property type="entry name" value="Thiamin diphosphate-binding fold (THDP-binding)"/>
    <property type="match status" value="2"/>
</dbReference>
<dbReference type="CDD" id="cd02002">
    <property type="entry name" value="TPP_BFDC"/>
    <property type="match status" value="1"/>
</dbReference>
<evidence type="ECO:0000256" key="2">
    <source>
        <dbReference type="ARBA" id="ARBA00023052"/>
    </source>
</evidence>